<evidence type="ECO:0000259" key="8">
    <source>
        <dbReference type="PROSITE" id="PS50928"/>
    </source>
</evidence>
<feature type="transmembrane region" description="Helical" evidence="7">
    <location>
        <begin position="273"/>
        <end position="299"/>
    </location>
</feature>
<evidence type="ECO:0000256" key="6">
    <source>
        <dbReference type="ARBA" id="ARBA00023136"/>
    </source>
</evidence>
<dbReference type="Gene3D" id="1.10.3720.10">
    <property type="entry name" value="MetI-like"/>
    <property type="match status" value="1"/>
</dbReference>
<dbReference type="SUPFAM" id="SSF161098">
    <property type="entry name" value="MetI-like"/>
    <property type="match status" value="1"/>
</dbReference>
<evidence type="ECO:0000256" key="5">
    <source>
        <dbReference type="ARBA" id="ARBA00022989"/>
    </source>
</evidence>
<dbReference type="Pfam" id="PF00528">
    <property type="entry name" value="BPD_transp_1"/>
    <property type="match status" value="1"/>
</dbReference>
<feature type="transmembrane region" description="Helical" evidence="7">
    <location>
        <begin position="99"/>
        <end position="121"/>
    </location>
</feature>
<sequence>MTAYIVRRAIYALVAMFVASVIIFYGLRVAPGAPDSTLFNPFASQEAKQALREKLGLNDPLPLQYVHFLRDLVHGNLGDSIKSGQPIPTLLAQYGKNSILLVASAAFLTYALSIPLGILAATYRGRWPDHLTMVLASVGMGVPNFLLGLLLSLIVGLELGWLPISGSGGWQYLALPAITLAAEGVAVSLRLMRSSVLEQLDQDYVRALRARGLRGHTIIWRRVARNALLPIISLSGIQIGALIGYTAIVEIIFRYPGLGQLLVSAVLQRDYPVALWLSLLLTGSVILINFIANIGYALADPRIRVSGDTSGG</sequence>
<dbReference type="Pfam" id="PF19300">
    <property type="entry name" value="BPD_transp_1_N"/>
    <property type="match status" value="1"/>
</dbReference>
<keyword evidence="4 7" id="KW-0812">Transmembrane</keyword>
<reference evidence="10" key="2">
    <citation type="journal article" date="2019" name="MicrobiologyOpen">
        <title>High-quality draft genome sequence of Gaiella occulta isolated from a 150 meter deep mineral water borehole and comparison with the genome sequences of other deep-branching lineages of the phylum Actinobacteria.</title>
        <authorList>
            <person name="Severino R."/>
            <person name="Froufe H.J.C."/>
            <person name="Barroso C."/>
            <person name="Albuquerque L."/>
            <person name="Lobo-da-Cunha A."/>
            <person name="da Costa M.S."/>
            <person name="Egas C."/>
        </authorList>
    </citation>
    <scope>NUCLEOTIDE SEQUENCE [LARGE SCALE GENOMIC DNA]</scope>
    <source>
        <strain evidence="10">F2-233</strain>
    </source>
</reference>
<keyword evidence="2 7" id="KW-0813">Transport</keyword>
<dbReference type="GO" id="GO:0071916">
    <property type="term" value="F:dipeptide transmembrane transporter activity"/>
    <property type="evidence" value="ECO:0007669"/>
    <property type="project" value="TreeGrafter"/>
</dbReference>
<evidence type="ECO:0000256" key="7">
    <source>
        <dbReference type="RuleBase" id="RU363032"/>
    </source>
</evidence>
<proteinExistence type="inferred from homology"/>
<dbReference type="InterPro" id="IPR035906">
    <property type="entry name" value="MetI-like_sf"/>
</dbReference>
<dbReference type="Proteomes" id="UP000254134">
    <property type="component" value="Unassembled WGS sequence"/>
</dbReference>
<organism evidence="9 10">
    <name type="scientific">Gaiella occulta</name>
    <dbReference type="NCBI Taxonomy" id="1002870"/>
    <lineage>
        <taxon>Bacteria</taxon>
        <taxon>Bacillati</taxon>
        <taxon>Actinomycetota</taxon>
        <taxon>Thermoleophilia</taxon>
        <taxon>Gaiellales</taxon>
        <taxon>Gaiellaceae</taxon>
        <taxon>Gaiella</taxon>
    </lineage>
</organism>
<feature type="transmembrane region" description="Helical" evidence="7">
    <location>
        <begin position="227"/>
        <end position="253"/>
    </location>
</feature>
<dbReference type="EMBL" id="QQZY01000007">
    <property type="protein sequence ID" value="RDI73622.1"/>
    <property type="molecule type" value="Genomic_DNA"/>
</dbReference>
<dbReference type="PROSITE" id="PS50928">
    <property type="entry name" value="ABC_TM1"/>
    <property type="match status" value="1"/>
</dbReference>
<keyword evidence="10" id="KW-1185">Reference proteome</keyword>
<evidence type="ECO:0000313" key="10">
    <source>
        <dbReference type="Proteomes" id="UP000254134"/>
    </source>
</evidence>
<comment type="subcellular location">
    <subcellularLocation>
        <location evidence="1 7">Cell membrane</location>
        <topology evidence="1 7">Multi-pass membrane protein</topology>
    </subcellularLocation>
</comment>
<feature type="transmembrane region" description="Helical" evidence="7">
    <location>
        <begin position="169"/>
        <end position="189"/>
    </location>
</feature>
<dbReference type="InterPro" id="IPR000515">
    <property type="entry name" value="MetI-like"/>
</dbReference>
<keyword evidence="3" id="KW-1003">Cell membrane</keyword>
<dbReference type="OrthoDB" id="147688at2"/>
<feature type="transmembrane region" description="Helical" evidence="7">
    <location>
        <begin position="9"/>
        <end position="27"/>
    </location>
</feature>
<protein>
    <submittedName>
        <fullName evidence="9">ABC-type dipeptide/oligopeptide/nickel transport system permease component</fullName>
    </submittedName>
</protein>
<dbReference type="PANTHER" id="PTHR43163:SF6">
    <property type="entry name" value="DIPEPTIDE TRANSPORT SYSTEM PERMEASE PROTEIN DPPB-RELATED"/>
    <property type="match status" value="1"/>
</dbReference>
<feature type="domain" description="ABC transmembrane type-1" evidence="8">
    <location>
        <begin position="95"/>
        <end position="292"/>
    </location>
</feature>
<evidence type="ECO:0000256" key="2">
    <source>
        <dbReference type="ARBA" id="ARBA00022448"/>
    </source>
</evidence>
<dbReference type="InterPro" id="IPR045621">
    <property type="entry name" value="BPD_transp_1_N"/>
</dbReference>
<feature type="transmembrane region" description="Helical" evidence="7">
    <location>
        <begin position="133"/>
        <end position="157"/>
    </location>
</feature>
<comment type="similarity">
    <text evidence="7">Belongs to the binding-protein-dependent transport system permease family.</text>
</comment>
<dbReference type="GO" id="GO:0005886">
    <property type="term" value="C:plasma membrane"/>
    <property type="evidence" value="ECO:0007669"/>
    <property type="project" value="UniProtKB-SubCell"/>
</dbReference>
<evidence type="ECO:0000313" key="9">
    <source>
        <dbReference type="EMBL" id="RDI73622.1"/>
    </source>
</evidence>
<dbReference type="PANTHER" id="PTHR43163">
    <property type="entry name" value="DIPEPTIDE TRANSPORT SYSTEM PERMEASE PROTEIN DPPB-RELATED"/>
    <property type="match status" value="1"/>
</dbReference>
<dbReference type="RefSeq" id="WP_114796950.1">
    <property type="nucleotide sequence ID" value="NZ_QQZY01000007.1"/>
</dbReference>
<reference evidence="9 10" key="1">
    <citation type="submission" date="2018-07" db="EMBL/GenBank/DDBJ databases">
        <title>High-quality-draft genome sequence of Gaiella occulta.</title>
        <authorList>
            <person name="Severino R."/>
            <person name="Froufe H.J.C."/>
            <person name="Rainey F.A."/>
            <person name="Barroso C."/>
            <person name="Albuquerque L."/>
            <person name="Lobo-Da-Cunha A."/>
            <person name="Da Costa M.S."/>
            <person name="Egas C."/>
        </authorList>
    </citation>
    <scope>NUCLEOTIDE SEQUENCE [LARGE SCALE GENOMIC DNA]</scope>
    <source>
        <strain evidence="9 10">F2-233</strain>
    </source>
</reference>
<evidence type="ECO:0000256" key="4">
    <source>
        <dbReference type="ARBA" id="ARBA00022692"/>
    </source>
</evidence>
<name>A0A7M2YU05_9ACTN</name>
<gene>
    <name evidence="9" type="ORF">Gocc_2535</name>
</gene>
<dbReference type="CDD" id="cd06261">
    <property type="entry name" value="TM_PBP2"/>
    <property type="match status" value="1"/>
</dbReference>
<dbReference type="AlphaFoldDB" id="A0A7M2YU05"/>
<keyword evidence="6 7" id="KW-0472">Membrane</keyword>
<keyword evidence="5 7" id="KW-1133">Transmembrane helix</keyword>
<evidence type="ECO:0000256" key="3">
    <source>
        <dbReference type="ARBA" id="ARBA00022475"/>
    </source>
</evidence>
<comment type="caution">
    <text evidence="9">The sequence shown here is derived from an EMBL/GenBank/DDBJ whole genome shotgun (WGS) entry which is preliminary data.</text>
</comment>
<accession>A0A7M2YU05</accession>
<evidence type="ECO:0000256" key="1">
    <source>
        <dbReference type="ARBA" id="ARBA00004651"/>
    </source>
</evidence>